<organism evidence="1 2">
    <name type="scientific">Setaria viridis</name>
    <name type="common">Green bristlegrass</name>
    <name type="synonym">Setaria italica subsp. viridis</name>
    <dbReference type="NCBI Taxonomy" id="4556"/>
    <lineage>
        <taxon>Eukaryota</taxon>
        <taxon>Viridiplantae</taxon>
        <taxon>Streptophyta</taxon>
        <taxon>Embryophyta</taxon>
        <taxon>Tracheophyta</taxon>
        <taxon>Spermatophyta</taxon>
        <taxon>Magnoliopsida</taxon>
        <taxon>Liliopsida</taxon>
        <taxon>Poales</taxon>
        <taxon>Poaceae</taxon>
        <taxon>PACMAD clade</taxon>
        <taxon>Panicoideae</taxon>
        <taxon>Panicodae</taxon>
        <taxon>Paniceae</taxon>
        <taxon>Cenchrinae</taxon>
        <taxon>Setaria</taxon>
    </lineage>
</organism>
<dbReference type="AlphaFoldDB" id="A0A4U6W3C7"/>
<dbReference type="Proteomes" id="UP000298652">
    <property type="component" value="Chromosome 2"/>
</dbReference>
<accession>A0A4U6W3C7</accession>
<sequence>MIPRVSLAVRHQSTGIISAIMPARRGIPMIPSPSCHAMLGSPSRIEAKQVPELLVQVWFLVANWTGTAAIQQGADEEDLEQWWNKALEQCNDRRRRSIAAILMYIAWHIWKERKRRVFDNKIRRPDQVLGLIQEDICLHRQACGKPLIEAELNLS</sequence>
<protein>
    <submittedName>
        <fullName evidence="1">Uncharacterized protein</fullName>
    </submittedName>
</protein>
<evidence type="ECO:0000313" key="1">
    <source>
        <dbReference type="EMBL" id="TKW36512.1"/>
    </source>
</evidence>
<name>A0A4U6W3C7_SETVI</name>
<dbReference type="Gramene" id="TKW36512">
    <property type="protein sequence ID" value="TKW36512"/>
    <property type="gene ID" value="SEVIR_2G445300v2"/>
</dbReference>
<dbReference type="EMBL" id="CM016553">
    <property type="protein sequence ID" value="TKW36512.1"/>
    <property type="molecule type" value="Genomic_DNA"/>
</dbReference>
<keyword evidence="2" id="KW-1185">Reference proteome</keyword>
<reference evidence="1" key="1">
    <citation type="submission" date="2019-03" db="EMBL/GenBank/DDBJ databases">
        <title>WGS assembly of Setaria viridis.</title>
        <authorList>
            <person name="Huang P."/>
            <person name="Jenkins J."/>
            <person name="Grimwood J."/>
            <person name="Barry K."/>
            <person name="Healey A."/>
            <person name="Mamidi S."/>
            <person name="Sreedasyam A."/>
            <person name="Shu S."/>
            <person name="Feldman M."/>
            <person name="Wu J."/>
            <person name="Yu Y."/>
            <person name="Chen C."/>
            <person name="Johnson J."/>
            <person name="Rokhsar D."/>
            <person name="Baxter I."/>
            <person name="Schmutz J."/>
            <person name="Brutnell T."/>
            <person name="Kellogg E."/>
        </authorList>
    </citation>
    <scope>NUCLEOTIDE SEQUENCE [LARGE SCALE GENOMIC DNA]</scope>
</reference>
<evidence type="ECO:0000313" key="2">
    <source>
        <dbReference type="Proteomes" id="UP000298652"/>
    </source>
</evidence>
<proteinExistence type="predicted"/>
<gene>
    <name evidence="1" type="ORF">SEVIR_2G445300v2</name>
</gene>